<organism evidence="4 5">
    <name type="scientific">Littorina saxatilis</name>
    <dbReference type="NCBI Taxonomy" id="31220"/>
    <lineage>
        <taxon>Eukaryota</taxon>
        <taxon>Metazoa</taxon>
        <taxon>Spiralia</taxon>
        <taxon>Lophotrochozoa</taxon>
        <taxon>Mollusca</taxon>
        <taxon>Gastropoda</taxon>
        <taxon>Caenogastropoda</taxon>
        <taxon>Littorinimorpha</taxon>
        <taxon>Littorinoidea</taxon>
        <taxon>Littorinidae</taxon>
        <taxon>Littorina</taxon>
    </lineage>
</organism>
<reference evidence="4 5" key="1">
    <citation type="submission" date="2024-02" db="EMBL/GenBank/DDBJ databases">
        <title>Chromosome-scale genome assembly of the rough periwinkle Littorina saxatilis.</title>
        <authorList>
            <person name="De Jode A."/>
            <person name="Faria R."/>
            <person name="Formenti G."/>
            <person name="Sims Y."/>
            <person name="Smith T.P."/>
            <person name="Tracey A."/>
            <person name="Wood J.M.D."/>
            <person name="Zagrodzka Z.B."/>
            <person name="Johannesson K."/>
            <person name="Butlin R.K."/>
            <person name="Leder E.H."/>
        </authorList>
    </citation>
    <scope>NUCLEOTIDE SEQUENCE [LARGE SCALE GENOMIC DNA]</scope>
    <source>
        <strain evidence="4">Snail1</strain>
        <tissue evidence="4">Muscle</tissue>
    </source>
</reference>
<evidence type="ECO:0000256" key="2">
    <source>
        <dbReference type="SAM" id="SignalP"/>
    </source>
</evidence>
<sequence length="261" mass="29183">MHIKELFYFIWIVFFQASSADDPPKPHFPDCIQWPDVITPRDVIACTCHTDPIDVQLDPSWHWFDPDGKDILNESNSHNCPLPSRLISKDQSGKPFYCVLYLDSDNVSISKPYYPNLAYGPDFANISSVFTYVPKDGSNMTLTCSASKVNPGAKFEWQGQPKGSLVLPGCHCGSDMFCQTLSFQPGTTKDGDVIRCRSVNSAFNSSVADAQYILRFASTQQAERERLLEPSADNYDSISSAGPMRLRPENPSLQSSDFEEE</sequence>
<name>A0AAN9FYL0_9CAEN</name>
<evidence type="ECO:0000259" key="3">
    <source>
        <dbReference type="PROSITE" id="PS50835"/>
    </source>
</evidence>
<dbReference type="Gene3D" id="2.60.40.10">
    <property type="entry name" value="Immunoglobulins"/>
    <property type="match status" value="1"/>
</dbReference>
<gene>
    <name evidence="4" type="ORF">V1264_024880</name>
</gene>
<accession>A0AAN9FYL0</accession>
<evidence type="ECO:0000313" key="5">
    <source>
        <dbReference type="Proteomes" id="UP001374579"/>
    </source>
</evidence>
<feature type="compositionally biased region" description="Polar residues" evidence="1">
    <location>
        <begin position="251"/>
        <end position="261"/>
    </location>
</feature>
<feature type="chain" id="PRO_5042948248" description="Ig-like domain-containing protein" evidence="2">
    <location>
        <begin position="21"/>
        <end position="261"/>
    </location>
</feature>
<dbReference type="PROSITE" id="PS50835">
    <property type="entry name" value="IG_LIKE"/>
    <property type="match status" value="1"/>
</dbReference>
<feature type="signal peptide" evidence="2">
    <location>
        <begin position="1"/>
        <end position="20"/>
    </location>
</feature>
<keyword evidence="5" id="KW-1185">Reference proteome</keyword>
<evidence type="ECO:0000313" key="4">
    <source>
        <dbReference type="EMBL" id="KAK7088937.1"/>
    </source>
</evidence>
<comment type="caution">
    <text evidence="4">The sequence shown here is derived from an EMBL/GenBank/DDBJ whole genome shotgun (WGS) entry which is preliminary data.</text>
</comment>
<dbReference type="EMBL" id="JBAMIC010003608">
    <property type="protein sequence ID" value="KAK7088937.1"/>
    <property type="molecule type" value="Genomic_DNA"/>
</dbReference>
<feature type="domain" description="Ig-like" evidence="3">
    <location>
        <begin position="121"/>
        <end position="208"/>
    </location>
</feature>
<dbReference type="InterPro" id="IPR007110">
    <property type="entry name" value="Ig-like_dom"/>
</dbReference>
<dbReference type="SUPFAM" id="SSF48726">
    <property type="entry name" value="Immunoglobulin"/>
    <property type="match status" value="1"/>
</dbReference>
<feature type="region of interest" description="Disordered" evidence="1">
    <location>
        <begin position="227"/>
        <end position="261"/>
    </location>
</feature>
<dbReference type="InterPro" id="IPR013783">
    <property type="entry name" value="Ig-like_fold"/>
</dbReference>
<dbReference type="InterPro" id="IPR036179">
    <property type="entry name" value="Ig-like_dom_sf"/>
</dbReference>
<keyword evidence="2" id="KW-0732">Signal</keyword>
<protein>
    <recommendedName>
        <fullName evidence="3">Ig-like domain-containing protein</fullName>
    </recommendedName>
</protein>
<dbReference type="AlphaFoldDB" id="A0AAN9FYL0"/>
<proteinExistence type="predicted"/>
<dbReference type="Proteomes" id="UP001374579">
    <property type="component" value="Unassembled WGS sequence"/>
</dbReference>
<evidence type="ECO:0000256" key="1">
    <source>
        <dbReference type="SAM" id="MobiDB-lite"/>
    </source>
</evidence>